<dbReference type="EMBL" id="CP065725">
    <property type="protein sequence ID" value="QPT41158.1"/>
    <property type="molecule type" value="Genomic_DNA"/>
</dbReference>
<organism evidence="2 3">
    <name type="scientific">Oligella ureolytica</name>
    <dbReference type="NCBI Taxonomy" id="90244"/>
    <lineage>
        <taxon>Bacteria</taxon>
        <taxon>Pseudomonadati</taxon>
        <taxon>Pseudomonadota</taxon>
        <taxon>Betaproteobacteria</taxon>
        <taxon>Burkholderiales</taxon>
        <taxon>Alcaligenaceae</taxon>
        <taxon>Oligella</taxon>
    </lineage>
</organism>
<gene>
    <name evidence="1" type="ORF">I6G29_06425</name>
    <name evidence="2" type="ORF">NCTC11997_01342</name>
</gene>
<proteinExistence type="predicted"/>
<dbReference type="InterPro" id="IPR053575">
    <property type="entry name" value="Retron_Ec78_HNH_endo"/>
</dbReference>
<sequence length="172" mass="19872">MQDHFCAYCQGAIKPHSQNSFIEHFYQRSDYPHWTFDWNNLFGSCNTKETCGNHKDNQAKNISPTDICKPDVHDPDILLNFLASGEVQPKPGLTAQNQARAENTIKAFNLQHSSLVNRRRTIASNEGQLAEQLYEYLDEFPGEPELIQQLKEHRNRIAKEEFSAVRHTIWNS</sequence>
<reference evidence="2 3" key="1">
    <citation type="submission" date="2018-06" db="EMBL/GenBank/DDBJ databases">
        <authorList>
            <consortium name="Pathogen Informatics"/>
            <person name="Doyle S."/>
        </authorList>
    </citation>
    <scope>NUCLEOTIDE SEQUENCE [LARGE SCALE GENOMIC DNA]</scope>
    <source>
        <strain evidence="2 3">NCTC11997</strain>
    </source>
</reference>
<dbReference type="EMBL" id="UGSB01000001">
    <property type="protein sequence ID" value="SUA53896.1"/>
    <property type="molecule type" value="Genomic_DNA"/>
</dbReference>
<protein>
    <submittedName>
        <fullName evidence="1">TIGR02646 family protein</fullName>
    </submittedName>
</protein>
<dbReference type="STRING" id="1122619.GCA_000373745_02019"/>
<dbReference type="Proteomes" id="UP000254603">
    <property type="component" value="Unassembled WGS sequence"/>
</dbReference>
<evidence type="ECO:0000313" key="1">
    <source>
        <dbReference type="EMBL" id="QPT41158.1"/>
    </source>
</evidence>
<evidence type="ECO:0000313" key="4">
    <source>
        <dbReference type="Proteomes" id="UP000594903"/>
    </source>
</evidence>
<accession>A0A378XGN4</accession>
<dbReference type="OrthoDB" id="4427988at2"/>
<keyword evidence="4" id="KW-1185">Reference proteome</keyword>
<dbReference type="NCBIfam" id="NF041761">
    <property type="entry name" value="PtuB"/>
    <property type="match status" value="1"/>
</dbReference>
<name>A0A378XGN4_9BURK</name>
<dbReference type="NCBIfam" id="TIGR02646">
    <property type="entry name" value="retron system putative HNH endonuclease"/>
    <property type="match status" value="1"/>
</dbReference>
<evidence type="ECO:0000313" key="3">
    <source>
        <dbReference type="Proteomes" id="UP000254603"/>
    </source>
</evidence>
<dbReference type="InterPro" id="IPR013467">
    <property type="entry name" value="HNH78-like"/>
</dbReference>
<dbReference type="RefSeq" id="WP_018575202.1">
    <property type="nucleotide sequence ID" value="NZ_CP065725.1"/>
</dbReference>
<reference evidence="1 4" key="2">
    <citation type="submission" date="2020-12" db="EMBL/GenBank/DDBJ databases">
        <title>FDA dAtabase for Regulatory Grade micrObial Sequences (FDA-ARGOS): Supporting development and validation of Infectious Disease Dx tests.</title>
        <authorList>
            <person name="Sproer C."/>
            <person name="Gronow S."/>
            <person name="Severitt S."/>
            <person name="Schroder I."/>
            <person name="Tallon L."/>
            <person name="Sadzewicz L."/>
            <person name="Zhao X."/>
            <person name="Boylan J."/>
            <person name="Ott S."/>
            <person name="Bowen H."/>
            <person name="Vavikolanu K."/>
            <person name="Mehta A."/>
            <person name="Aluvathingal J."/>
            <person name="Nadendla S."/>
            <person name="Lowell S."/>
            <person name="Myers T."/>
            <person name="Yan Y."/>
            <person name="Sichtig H."/>
        </authorList>
    </citation>
    <scope>NUCLEOTIDE SEQUENCE [LARGE SCALE GENOMIC DNA]</scope>
    <source>
        <strain evidence="1 4">FDAARGOS_872</strain>
    </source>
</reference>
<dbReference type="AlphaFoldDB" id="A0A378XGN4"/>
<evidence type="ECO:0000313" key="2">
    <source>
        <dbReference type="EMBL" id="SUA53896.1"/>
    </source>
</evidence>
<dbReference type="Proteomes" id="UP000594903">
    <property type="component" value="Chromosome"/>
</dbReference>